<name>A0A178XW58_SINSA</name>
<evidence type="ECO:0000256" key="4">
    <source>
        <dbReference type="SAM" id="SignalP"/>
    </source>
</evidence>
<dbReference type="GO" id="GO:0043190">
    <property type="term" value="C:ATP-binding cassette (ABC) transporter complex"/>
    <property type="evidence" value="ECO:0007669"/>
    <property type="project" value="InterPro"/>
</dbReference>
<dbReference type="AlphaFoldDB" id="A0A178XW58"/>
<dbReference type="EMBL" id="LNQB01000090">
    <property type="protein sequence ID" value="OAP39539.1"/>
    <property type="molecule type" value="Genomic_DNA"/>
</dbReference>
<accession>A0A178XW58</accession>
<proteinExistence type="inferred from homology"/>
<dbReference type="STRING" id="36856.ATB98_27300"/>
<protein>
    <submittedName>
        <fullName evidence="6">Peptide ABC transporter substrate-binding protein</fullName>
    </submittedName>
</protein>
<dbReference type="SUPFAM" id="SSF53850">
    <property type="entry name" value="Periplasmic binding protein-like II"/>
    <property type="match status" value="1"/>
</dbReference>
<reference evidence="6 7" key="1">
    <citation type="submission" date="2015-11" db="EMBL/GenBank/DDBJ databases">
        <title>Ensifer anhuiense sp. nov., an effective nitrogen fixation bacterium with Glycine soja.</title>
        <authorList>
            <person name="Yan H."/>
            <person name="Chen W."/>
        </authorList>
    </citation>
    <scope>NUCLEOTIDE SEQUENCE [LARGE SCALE GENOMIC DNA]</scope>
    <source>
        <strain evidence="6 7">LMG 7837</strain>
    </source>
</reference>
<evidence type="ECO:0000259" key="5">
    <source>
        <dbReference type="Pfam" id="PF00496"/>
    </source>
</evidence>
<dbReference type="InterPro" id="IPR023765">
    <property type="entry name" value="SBP_5_CS"/>
</dbReference>
<dbReference type="Gene3D" id="3.10.105.10">
    <property type="entry name" value="Dipeptide-binding Protein, Domain 3"/>
    <property type="match status" value="1"/>
</dbReference>
<dbReference type="CDD" id="cd08490">
    <property type="entry name" value="PBP2_NikA_DppA_OppA_like_3"/>
    <property type="match status" value="1"/>
</dbReference>
<comment type="caution">
    <text evidence="6">The sequence shown here is derived from an EMBL/GenBank/DDBJ whole genome shotgun (WGS) entry which is preliminary data.</text>
</comment>
<dbReference type="InterPro" id="IPR039424">
    <property type="entry name" value="SBP_5"/>
</dbReference>
<comment type="similarity">
    <text evidence="2">Belongs to the bacterial solute-binding protein 5 family.</text>
</comment>
<dbReference type="Proteomes" id="UP000078507">
    <property type="component" value="Unassembled WGS sequence"/>
</dbReference>
<dbReference type="PIRSF" id="PIRSF002741">
    <property type="entry name" value="MppA"/>
    <property type="match status" value="1"/>
</dbReference>
<evidence type="ECO:0000256" key="3">
    <source>
        <dbReference type="ARBA" id="ARBA00022729"/>
    </source>
</evidence>
<dbReference type="RefSeq" id="WP_066877923.1">
    <property type="nucleotide sequence ID" value="NZ_LNQB01000090.1"/>
</dbReference>
<comment type="subcellular location">
    <subcellularLocation>
        <location evidence="1">Periplasm</location>
    </subcellularLocation>
</comment>
<dbReference type="PROSITE" id="PS01040">
    <property type="entry name" value="SBP_BACTERIAL_5"/>
    <property type="match status" value="1"/>
</dbReference>
<sequence>MKKYAMVAVCATALATSAAAQEGKTLTYADFQAVQTNWQMASDDAYLGSRAGCFETLVRLNWQLQLEPGLATSWKQLEPTVWEFTLRDGVKFQDGAPLTAEAATGALKHLLAAEMPARPFSPKLIKSVEAVGEKVVRITTQTPSVLLPAQLAAPNTTILSPAAYQGEIIDPVGRCTGPFEIVEVKPKEYLKFKRNDNYWGGKPALEGGMVVFIPDANTRMTQVRSGEADIARLIPAHGVKQLEGAEGIELIQLKTPRVTELLLNNKKAPLNDVRVRQAIQAAIDGAGIAASVYEGTVTAAASAFKPDDPWAPKGIKPIYDPARAKALLEEAGIQPGQLQLELLAYTARTELKDVGAIIQAQLGEIGIKVNLRVAEYTAIEPQMISGDYDMALLSRGYLTDIADPFGFLTADYSCGGSYNMSHYCSEDVDALIEKASSLNDAQARYEIYAQLAKKLFDEAVTVYLVNETSFDARSERVKNYEMHPLVYYLMTKDLTLE</sequence>
<dbReference type="GO" id="GO:0015833">
    <property type="term" value="P:peptide transport"/>
    <property type="evidence" value="ECO:0007669"/>
    <property type="project" value="TreeGrafter"/>
</dbReference>
<dbReference type="Pfam" id="PF00496">
    <property type="entry name" value="SBP_bac_5"/>
    <property type="match status" value="1"/>
</dbReference>
<dbReference type="GO" id="GO:0030288">
    <property type="term" value="C:outer membrane-bounded periplasmic space"/>
    <property type="evidence" value="ECO:0007669"/>
    <property type="project" value="UniProtKB-ARBA"/>
</dbReference>
<dbReference type="PANTHER" id="PTHR30290">
    <property type="entry name" value="PERIPLASMIC BINDING COMPONENT OF ABC TRANSPORTER"/>
    <property type="match status" value="1"/>
</dbReference>
<keyword evidence="3 4" id="KW-0732">Signal</keyword>
<gene>
    <name evidence="6" type="ORF">ATB98_27300</name>
</gene>
<feature type="domain" description="Solute-binding protein family 5" evidence="5">
    <location>
        <begin position="66"/>
        <end position="418"/>
    </location>
</feature>
<organism evidence="6 7">
    <name type="scientific">Sinorhizobium saheli</name>
    <dbReference type="NCBI Taxonomy" id="36856"/>
    <lineage>
        <taxon>Bacteria</taxon>
        <taxon>Pseudomonadati</taxon>
        <taxon>Pseudomonadota</taxon>
        <taxon>Alphaproteobacteria</taxon>
        <taxon>Hyphomicrobiales</taxon>
        <taxon>Rhizobiaceae</taxon>
        <taxon>Sinorhizobium/Ensifer group</taxon>
        <taxon>Sinorhizobium</taxon>
    </lineage>
</organism>
<dbReference type="InterPro" id="IPR030678">
    <property type="entry name" value="Peptide/Ni-bd"/>
</dbReference>
<keyword evidence="7" id="KW-1185">Reference proteome</keyword>
<evidence type="ECO:0000313" key="6">
    <source>
        <dbReference type="EMBL" id="OAP39539.1"/>
    </source>
</evidence>
<evidence type="ECO:0000313" key="7">
    <source>
        <dbReference type="Proteomes" id="UP000078507"/>
    </source>
</evidence>
<feature type="chain" id="PRO_5008097285" evidence="4">
    <location>
        <begin position="21"/>
        <end position="497"/>
    </location>
</feature>
<evidence type="ECO:0000256" key="1">
    <source>
        <dbReference type="ARBA" id="ARBA00004418"/>
    </source>
</evidence>
<dbReference type="Gene3D" id="3.40.190.10">
    <property type="entry name" value="Periplasmic binding protein-like II"/>
    <property type="match status" value="1"/>
</dbReference>
<evidence type="ECO:0000256" key="2">
    <source>
        <dbReference type="ARBA" id="ARBA00005695"/>
    </source>
</evidence>
<feature type="signal peptide" evidence="4">
    <location>
        <begin position="1"/>
        <end position="20"/>
    </location>
</feature>
<dbReference type="GO" id="GO:1904680">
    <property type="term" value="F:peptide transmembrane transporter activity"/>
    <property type="evidence" value="ECO:0007669"/>
    <property type="project" value="TreeGrafter"/>
</dbReference>
<dbReference type="InterPro" id="IPR000914">
    <property type="entry name" value="SBP_5_dom"/>
</dbReference>
<dbReference type="PANTHER" id="PTHR30290:SF65">
    <property type="entry name" value="MONOACYL PHOSPHATIDYLINOSITOL TETRAMANNOSIDE-BINDING PROTEIN LPQW-RELATED"/>
    <property type="match status" value="1"/>
</dbReference>